<keyword evidence="10" id="KW-0961">Cell wall biogenesis/degradation</keyword>
<accession>A0A0B5QG77</accession>
<comment type="catalytic activity">
    <reaction evidence="11">
        <text>Preferential cleavage: (Ac)2-L-Lys-D-Ala-|-D-Ala. Also transpeptidation of peptidyl-alanyl moieties that are N-acyl substituents of D-alanine.</text>
        <dbReference type="EC" id="3.4.16.4"/>
    </reaction>
</comment>
<dbReference type="GO" id="GO:0008360">
    <property type="term" value="P:regulation of cell shape"/>
    <property type="evidence" value="ECO:0007669"/>
    <property type="project" value="UniProtKB-KW"/>
</dbReference>
<keyword evidence="7" id="KW-0378">Hydrolase</keyword>
<name>A0A0B5QG77_CLOBE</name>
<feature type="active site" description="Acyl-ester intermediate" evidence="12">
    <location>
        <position position="64"/>
    </location>
</feature>
<dbReference type="KEGG" id="cbei:LF65_00590"/>
<dbReference type="UniPathway" id="UPA00219"/>
<dbReference type="AlphaFoldDB" id="A0A0B5QG77"/>
<dbReference type="InterPro" id="IPR012338">
    <property type="entry name" value="Beta-lactam/transpept-like"/>
</dbReference>
<dbReference type="STRING" id="1520.LF65_00590"/>
<comment type="pathway">
    <text evidence="1">Cell wall biogenesis; peptidoglycan biosynthesis.</text>
</comment>
<evidence type="ECO:0000256" key="14">
    <source>
        <dbReference type="RuleBase" id="RU004016"/>
    </source>
</evidence>
<dbReference type="Proteomes" id="UP000031866">
    <property type="component" value="Chromosome"/>
</dbReference>
<keyword evidence="9" id="KW-0573">Peptidoglycan synthesis</keyword>
<evidence type="ECO:0000256" key="8">
    <source>
        <dbReference type="ARBA" id="ARBA00022960"/>
    </source>
</evidence>
<feature type="signal peptide" evidence="15">
    <location>
        <begin position="1"/>
        <end position="25"/>
    </location>
</feature>
<evidence type="ECO:0000256" key="13">
    <source>
        <dbReference type="PIRSR" id="PIRSR618044-2"/>
    </source>
</evidence>
<comment type="similarity">
    <text evidence="2 14">Belongs to the peptidase S11 family.</text>
</comment>
<feature type="chain" id="PRO_5002118473" description="serine-type D-Ala-D-Ala carboxypeptidase" evidence="15">
    <location>
        <begin position="26"/>
        <end position="411"/>
    </location>
</feature>
<evidence type="ECO:0000256" key="5">
    <source>
        <dbReference type="ARBA" id="ARBA00022670"/>
    </source>
</evidence>
<feature type="binding site" evidence="13">
    <location>
        <position position="229"/>
    </location>
    <ligand>
        <name>substrate</name>
    </ligand>
</feature>
<dbReference type="OrthoDB" id="9791132at2"/>
<dbReference type="GO" id="GO:0071555">
    <property type="term" value="P:cell wall organization"/>
    <property type="evidence" value="ECO:0007669"/>
    <property type="project" value="UniProtKB-KW"/>
</dbReference>
<dbReference type="GO" id="GO:0006508">
    <property type="term" value="P:proteolysis"/>
    <property type="evidence" value="ECO:0007669"/>
    <property type="project" value="UniProtKB-KW"/>
</dbReference>
<keyword evidence="4 17" id="KW-0121">Carboxypeptidase</keyword>
<evidence type="ECO:0000256" key="11">
    <source>
        <dbReference type="ARBA" id="ARBA00034000"/>
    </source>
</evidence>
<feature type="active site" evidence="12">
    <location>
        <position position="116"/>
    </location>
</feature>
<dbReference type="InterPro" id="IPR001967">
    <property type="entry name" value="Peptidase_S11_N"/>
</dbReference>
<dbReference type="PRINTS" id="PR00725">
    <property type="entry name" value="DADACBPTASE1"/>
</dbReference>
<dbReference type="GO" id="GO:0009252">
    <property type="term" value="P:peptidoglycan biosynthetic process"/>
    <property type="evidence" value="ECO:0007669"/>
    <property type="project" value="UniProtKB-UniPathway"/>
</dbReference>
<evidence type="ECO:0000313" key="18">
    <source>
        <dbReference type="Proteomes" id="UP000031866"/>
    </source>
</evidence>
<dbReference type="InterPro" id="IPR018044">
    <property type="entry name" value="Peptidase_S11"/>
</dbReference>
<dbReference type="Gene3D" id="3.40.710.10">
    <property type="entry name" value="DD-peptidase/beta-lactamase superfamily"/>
    <property type="match status" value="1"/>
</dbReference>
<dbReference type="EMBL" id="CP010086">
    <property type="protein sequence ID" value="AJG97226.1"/>
    <property type="molecule type" value="Genomic_DNA"/>
</dbReference>
<evidence type="ECO:0000259" key="16">
    <source>
        <dbReference type="SMART" id="SM00936"/>
    </source>
</evidence>
<evidence type="ECO:0000313" key="17">
    <source>
        <dbReference type="EMBL" id="AJG97226.1"/>
    </source>
</evidence>
<evidence type="ECO:0000256" key="12">
    <source>
        <dbReference type="PIRSR" id="PIRSR618044-1"/>
    </source>
</evidence>
<dbReference type="Pfam" id="PF07943">
    <property type="entry name" value="PBP5_C"/>
    <property type="match status" value="1"/>
</dbReference>
<evidence type="ECO:0000256" key="4">
    <source>
        <dbReference type="ARBA" id="ARBA00022645"/>
    </source>
</evidence>
<keyword evidence="5" id="KW-0645">Protease</keyword>
<dbReference type="SUPFAM" id="SSF56601">
    <property type="entry name" value="beta-lactamase/transpeptidase-like"/>
    <property type="match status" value="1"/>
</dbReference>
<evidence type="ECO:0000256" key="2">
    <source>
        <dbReference type="ARBA" id="ARBA00007164"/>
    </source>
</evidence>
<gene>
    <name evidence="17" type="ORF">LF65_00590</name>
</gene>
<feature type="domain" description="Peptidase S11 D-Ala-D-Ala carboxypeptidase A C-terminal" evidence="16">
    <location>
        <begin position="279"/>
        <end position="369"/>
    </location>
</feature>
<dbReference type="PANTHER" id="PTHR21581">
    <property type="entry name" value="D-ALANYL-D-ALANINE CARBOXYPEPTIDASE"/>
    <property type="match status" value="1"/>
</dbReference>
<feature type="active site" description="Acyl-ester intermediate" evidence="12">
    <location>
        <position position="61"/>
    </location>
</feature>
<protein>
    <recommendedName>
        <fullName evidence="3">serine-type D-Ala-D-Ala carboxypeptidase</fullName>
        <ecNumber evidence="3">3.4.16.4</ecNumber>
    </recommendedName>
</protein>
<evidence type="ECO:0000256" key="15">
    <source>
        <dbReference type="SAM" id="SignalP"/>
    </source>
</evidence>
<evidence type="ECO:0000256" key="10">
    <source>
        <dbReference type="ARBA" id="ARBA00023316"/>
    </source>
</evidence>
<dbReference type="GO" id="GO:0009002">
    <property type="term" value="F:serine-type D-Ala-D-Ala carboxypeptidase activity"/>
    <property type="evidence" value="ECO:0007669"/>
    <property type="project" value="UniProtKB-EC"/>
</dbReference>
<evidence type="ECO:0000256" key="3">
    <source>
        <dbReference type="ARBA" id="ARBA00012448"/>
    </source>
</evidence>
<dbReference type="Pfam" id="PF00768">
    <property type="entry name" value="Peptidase_S11"/>
    <property type="match status" value="1"/>
</dbReference>
<keyword evidence="6 15" id="KW-0732">Signal</keyword>
<dbReference type="SMART" id="SM00936">
    <property type="entry name" value="PBP5_C"/>
    <property type="match status" value="1"/>
</dbReference>
<evidence type="ECO:0000256" key="7">
    <source>
        <dbReference type="ARBA" id="ARBA00022801"/>
    </source>
</evidence>
<evidence type="ECO:0000256" key="9">
    <source>
        <dbReference type="ARBA" id="ARBA00022984"/>
    </source>
</evidence>
<dbReference type="PANTHER" id="PTHR21581:SF33">
    <property type="entry name" value="D-ALANYL-D-ALANINE CARBOXYPEPTIDASE DACB"/>
    <property type="match status" value="1"/>
</dbReference>
<reference evidence="18" key="1">
    <citation type="submission" date="2014-12" db="EMBL/GenBank/DDBJ databases">
        <title>Genome sequence of Clostridium beijerinckii strain 59B.</title>
        <authorList>
            <person name="Little G.T."/>
            <person name="Minton N.P."/>
        </authorList>
    </citation>
    <scope>NUCLEOTIDE SEQUENCE [LARGE SCALE GENOMIC DNA]</scope>
    <source>
        <strain evidence="18">59B</strain>
    </source>
</reference>
<sequence>MKRIFKTFNILFLFLFCFTYTSVQAETQPPQINAEGCALIDASTGQVLYGKNEEKVLEPASTTKVMTAIITLEKCKLDDEVTVQEDFTKIDGTAVGLLKGDVVTVRDLLLGLLLESGNDCANALADHISGSTEAFSKLMNEKAKELGALHTNFKNPSGLPDPEHTTTAHDLALFLREAINNKDYVQLSTTPNYTITLKNNPSKTIVLNNKNYMINKNSRYYYPFALCGKNGYTTKSNHTYVAAAEKNGHVLVASFLNALDKDQNFHDMQAVLNYGFDNYSLVHLYKKGDEVSQYKITNNLTIPVTASKDIDYDVPKGQEDSVSSEIKIQDQDLSKQSFNEGDNILKGTVYVNDKEYTTMDLAAGTSRKYEFPLSINSLSNNANSELYIGSVAIVLTGVFGLRKLINIKLKK</sequence>
<proteinExistence type="inferred from homology"/>
<organism evidence="17 18">
    <name type="scientific">Clostridium beijerinckii</name>
    <name type="common">Clostridium MP</name>
    <dbReference type="NCBI Taxonomy" id="1520"/>
    <lineage>
        <taxon>Bacteria</taxon>
        <taxon>Bacillati</taxon>
        <taxon>Bacillota</taxon>
        <taxon>Clostridia</taxon>
        <taxon>Eubacteriales</taxon>
        <taxon>Clostridiaceae</taxon>
        <taxon>Clostridium</taxon>
    </lineage>
</organism>
<evidence type="ECO:0000256" key="6">
    <source>
        <dbReference type="ARBA" id="ARBA00022729"/>
    </source>
</evidence>
<keyword evidence="8" id="KW-0133">Cell shape</keyword>
<dbReference type="EC" id="3.4.16.4" evidence="3"/>
<dbReference type="RefSeq" id="WP_041893964.1">
    <property type="nucleotide sequence ID" value="NZ_CP010086.2"/>
</dbReference>
<dbReference type="InterPro" id="IPR012907">
    <property type="entry name" value="Peptidase_S11_C"/>
</dbReference>
<evidence type="ECO:0000256" key="1">
    <source>
        <dbReference type="ARBA" id="ARBA00004752"/>
    </source>
</evidence>